<accession>A0ABR3H724</accession>
<dbReference type="Pfam" id="PF05380">
    <property type="entry name" value="Peptidase_A17"/>
    <property type="match status" value="1"/>
</dbReference>
<dbReference type="Pfam" id="PF13650">
    <property type="entry name" value="Asp_protease_2"/>
    <property type="match status" value="1"/>
</dbReference>
<dbReference type="PROSITE" id="PS50994">
    <property type="entry name" value="INTEGRASE"/>
    <property type="match status" value="1"/>
</dbReference>
<dbReference type="SUPFAM" id="SSF53098">
    <property type="entry name" value="Ribonuclease H-like"/>
    <property type="match status" value="1"/>
</dbReference>
<dbReference type="Pfam" id="PF18701">
    <property type="entry name" value="DUF5641"/>
    <property type="match status" value="1"/>
</dbReference>
<dbReference type="SUPFAM" id="SSF50630">
    <property type="entry name" value="Acid proteases"/>
    <property type="match status" value="1"/>
</dbReference>
<evidence type="ECO:0000313" key="3">
    <source>
        <dbReference type="Proteomes" id="UP001549920"/>
    </source>
</evidence>
<dbReference type="EMBL" id="JBEUOH010000025">
    <property type="protein sequence ID" value="KAL0860593.1"/>
    <property type="molecule type" value="Genomic_DNA"/>
</dbReference>
<dbReference type="InterPro" id="IPR043128">
    <property type="entry name" value="Rev_trsase/Diguanyl_cyclase"/>
</dbReference>
<dbReference type="SUPFAM" id="SSF56672">
    <property type="entry name" value="DNA/RNA polymerases"/>
    <property type="match status" value="1"/>
</dbReference>
<dbReference type="PANTHER" id="PTHR47331">
    <property type="entry name" value="PHD-TYPE DOMAIN-CONTAINING PROTEIN"/>
    <property type="match status" value="1"/>
</dbReference>
<dbReference type="PANTHER" id="PTHR47331:SF1">
    <property type="entry name" value="GAG-LIKE PROTEIN"/>
    <property type="match status" value="1"/>
</dbReference>
<dbReference type="InterPro" id="IPR043502">
    <property type="entry name" value="DNA/RNA_pol_sf"/>
</dbReference>
<protein>
    <recommendedName>
        <fullName evidence="1">Integrase catalytic domain-containing protein</fullName>
    </recommendedName>
</protein>
<dbReference type="Gene3D" id="2.40.70.10">
    <property type="entry name" value="Acid Proteases"/>
    <property type="match status" value="1"/>
</dbReference>
<sequence length="1463" mass="166724">MLYPLVESALPAEMLRVWERQRLNKLDSASSSPDPLQSLLNFIKLEVESEERIQLTRQDLGSEDTTKTKVPTAACLIDQAKVPSPSTSSPPAKILQCLWCDKTTHSSHECYKPQKMSLDERKALVNKKKACTICLRIGHVGKKCKSFAKCLVCQKKHAVLLCPDINKPQGETLANVDKINGTTLLQTLLVKINGQTVRAFIDTGAQRSYVREDIIKSLDLKPKGEEILKHCLFGAVETKEECHKIYELTVTNMKGDVKVEVTALGKNKICGYIPRVNHDTAIGQKIKEKGLKLTDIGDKTPEIGLLIGADYAGKIATGSMIHLDKDLYAIQTKLGWTLQGIVAMNHDTVTATVGLTMDISQLWNLEVMGIEEPKERVIRQRSEEEAMTDFKKGVSINKEGRYEVELPWKIDRPDLLENKELSEKRLRSTSKRLKSLNEFQNYKKVFEEWLELGIIEEEPEVDLPGHYLPHHAVIKESSMTTRVRPVFDASAKDRNGNSINGCLETGQNFLELIPILLTRFRMHAVGVTADIKKAFLQISVAEKDRKYLRFLWWTDKGSIIVYRHCRVVFGLTCSPFLLAATLIYHLERYTLPEYAQSAELLKNSFYVDNCVASLPGQQEAKKFISEAKQLSLEGKFELRGWVTAPIQCEGTEKQATISVLGMIWDTEKDELRCNINSVKKCKDPITKRELLSVCNRVFDPIGVTSPTTLIPKLLLQKTWALNIGWDVALPNELCQEFKKWLEEIHWLNNCGIPRTLTVKPINETQNSLHVFSDASKGAYATCIFLRSESDDGVHVQLVLAKARVTPVKEITMPRLELIAALMSTRLYSQVCEALHLENYKVFFWSDSSIVVTWIVTNKNWSVFVKNRVREITETTRREDWRHISGSLNPADLPSRGCSAKKLTESKWWEGPTWLKESEDKWPASLEIEVKEEELNEELKPKAVMTNADTILENFTESFKNISKYTRVVRTLSWVLRFIDLCRSKGSENNGVLTLDEINKAENTLLQIVQRESFTEREKLRGMKNLETLTGKDNLIRVKTRLTLSDETEDYKLPILLSAKHHLVVRLVEEKHRNNLHAGLNVLTSILRNEFWILGGKRLARNVISKCMVCKRHKVESYKTASAPLPKNRVKAAAVFQVTGVDAAGPLILNTGEKCWILLFTCAVYRAVHLELVMSMSTESFLMALRRFIARRGRVKTIYSDNGTNFVGAENLLSSINWDDIRQYSDIQKIKWIFNVPAGPWWGGWWERLIQSLKQLLRRNLGNAVLNFVELETLICDIESIINARPLTYVAEDDTLRPLTPATFLQGLPQTDVSDLDQVDATGLRVRQQYLQKLREDLRQRFRNEYLSLLVSRSQKKNRGVKVGDVVLVESEKSKRTNWPLGLVIETFIGKDGHSRVANVRTKEGIRTRPVQRLYPLEVQDEEIPEMVEDQNIEVVEDQNKEVVQDQKKTRSGRVVKIPSRLDF</sequence>
<dbReference type="Gene3D" id="3.30.420.10">
    <property type="entry name" value="Ribonuclease H-like superfamily/Ribonuclease H"/>
    <property type="match status" value="1"/>
</dbReference>
<organism evidence="2 3">
    <name type="scientific">Loxostege sticticalis</name>
    <name type="common">Beet webworm moth</name>
    <dbReference type="NCBI Taxonomy" id="481309"/>
    <lineage>
        <taxon>Eukaryota</taxon>
        <taxon>Metazoa</taxon>
        <taxon>Ecdysozoa</taxon>
        <taxon>Arthropoda</taxon>
        <taxon>Hexapoda</taxon>
        <taxon>Insecta</taxon>
        <taxon>Pterygota</taxon>
        <taxon>Neoptera</taxon>
        <taxon>Endopterygota</taxon>
        <taxon>Lepidoptera</taxon>
        <taxon>Glossata</taxon>
        <taxon>Ditrysia</taxon>
        <taxon>Pyraloidea</taxon>
        <taxon>Crambidae</taxon>
        <taxon>Pyraustinae</taxon>
        <taxon>Loxostege</taxon>
    </lineage>
</organism>
<name>A0ABR3H724_LOXSC</name>
<comment type="caution">
    <text evidence="2">The sequence shown here is derived from an EMBL/GenBank/DDBJ whole genome shotgun (WGS) entry which is preliminary data.</text>
</comment>
<keyword evidence="3" id="KW-1185">Reference proteome</keyword>
<feature type="domain" description="Integrase catalytic" evidence="1">
    <location>
        <begin position="1119"/>
        <end position="1308"/>
    </location>
</feature>
<dbReference type="Gene3D" id="3.30.70.270">
    <property type="match status" value="1"/>
</dbReference>
<reference evidence="2 3" key="1">
    <citation type="submission" date="2024-06" db="EMBL/GenBank/DDBJ databases">
        <title>A chromosome-level genome assembly of beet webworm, Loxostege sticticalis.</title>
        <authorList>
            <person name="Zhang Y."/>
        </authorList>
    </citation>
    <scope>NUCLEOTIDE SEQUENCE [LARGE SCALE GENOMIC DNA]</scope>
    <source>
        <strain evidence="2">AQ026</strain>
        <tissue evidence="2">Whole body</tissue>
    </source>
</reference>
<evidence type="ECO:0000259" key="1">
    <source>
        <dbReference type="PROSITE" id="PS50994"/>
    </source>
</evidence>
<dbReference type="Gene3D" id="3.10.10.10">
    <property type="entry name" value="HIV Type 1 Reverse Transcriptase, subunit A, domain 1"/>
    <property type="match status" value="1"/>
</dbReference>
<dbReference type="InterPro" id="IPR001584">
    <property type="entry name" value="Integrase_cat-core"/>
</dbReference>
<dbReference type="Proteomes" id="UP001549920">
    <property type="component" value="Unassembled WGS sequence"/>
</dbReference>
<evidence type="ECO:0000313" key="2">
    <source>
        <dbReference type="EMBL" id="KAL0860593.1"/>
    </source>
</evidence>
<dbReference type="InterPro" id="IPR012337">
    <property type="entry name" value="RNaseH-like_sf"/>
</dbReference>
<dbReference type="InterPro" id="IPR040676">
    <property type="entry name" value="DUF5641"/>
</dbReference>
<gene>
    <name evidence="2" type="ORF">ABMA27_009950</name>
</gene>
<dbReference type="InterPro" id="IPR008042">
    <property type="entry name" value="Retrotrans_Pao"/>
</dbReference>
<dbReference type="InterPro" id="IPR021109">
    <property type="entry name" value="Peptidase_aspartic_dom_sf"/>
</dbReference>
<dbReference type="InterPro" id="IPR036397">
    <property type="entry name" value="RNaseH_sf"/>
</dbReference>
<proteinExistence type="predicted"/>